<evidence type="ECO:0000313" key="5">
    <source>
        <dbReference type="EMBL" id="QCZ95129.1"/>
    </source>
</evidence>
<proteinExistence type="inferred from homology"/>
<dbReference type="Pfam" id="PF00984">
    <property type="entry name" value="UDPG_MGDP_dh"/>
    <property type="match status" value="1"/>
</dbReference>
<dbReference type="InterPro" id="IPR014027">
    <property type="entry name" value="UDP-Glc/GDP-Man_DH_C"/>
</dbReference>
<evidence type="ECO:0000259" key="4">
    <source>
        <dbReference type="SMART" id="SM00984"/>
    </source>
</evidence>
<dbReference type="EC" id="1.1.1.336" evidence="5"/>
<feature type="domain" description="UDP-glucose/GDP-mannose dehydrogenase C-terminal" evidence="4">
    <location>
        <begin position="319"/>
        <end position="398"/>
    </location>
</feature>
<name>A0A5B7YK52_9ALTE</name>
<dbReference type="InterPro" id="IPR001732">
    <property type="entry name" value="UDP-Glc/GDP-Man_DH_N"/>
</dbReference>
<evidence type="ECO:0000256" key="1">
    <source>
        <dbReference type="ARBA" id="ARBA00023002"/>
    </source>
</evidence>
<dbReference type="GO" id="GO:0089714">
    <property type="term" value="F:UDP-N-acetyl-D-mannosamine dehydrogenase activity"/>
    <property type="evidence" value="ECO:0007669"/>
    <property type="project" value="UniProtKB-EC"/>
</dbReference>
<dbReference type="Gene3D" id="3.40.50.720">
    <property type="entry name" value="NAD(P)-binding Rossmann-like Domain"/>
    <property type="match status" value="2"/>
</dbReference>
<dbReference type="Proteomes" id="UP000304912">
    <property type="component" value="Chromosome"/>
</dbReference>
<keyword evidence="1 5" id="KW-0560">Oxidoreductase</keyword>
<dbReference type="SUPFAM" id="SSF48179">
    <property type="entry name" value="6-phosphogluconate dehydrogenase C-terminal domain-like"/>
    <property type="match status" value="1"/>
</dbReference>
<dbReference type="InterPro" id="IPR036220">
    <property type="entry name" value="UDP-Glc/GDP-Man_DH_C_sf"/>
</dbReference>
<dbReference type="Pfam" id="PF03720">
    <property type="entry name" value="UDPG_MGDP_dh_C"/>
    <property type="match status" value="1"/>
</dbReference>
<dbReference type="AlphaFoldDB" id="A0A5B7YK52"/>
<dbReference type="InterPro" id="IPR028359">
    <property type="entry name" value="UDP_ManNAc/GlcNAc_DH"/>
</dbReference>
<reference evidence="5 6" key="1">
    <citation type="submission" date="2019-04" db="EMBL/GenBank/DDBJ databases">
        <title>Salinimonas iocasae sp. nov., a halophilic bacterium isolated from the outer tube casing of tubeworms in Okinawa Trough.</title>
        <authorList>
            <person name="Zhang H."/>
            <person name="Wang H."/>
            <person name="Li C."/>
        </authorList>
    </citation>
    <scope>NUCLEOTIDE SEQUENCE [LARGE SCALE GENOMIC DNA]</scope>
    <source>
        <strain evidence="5 6">KX18D6</strain>
    </source>
</reference>
<dbReference type="EMBL" id="CP039852">
    <property type="protein sequence ID" value="QCZ95129.1"/>
    <property type="molecule type" value="Genomic_DNA"/>
</dbReference>
<dbReference type="GO" id="GO:0016628">
    <property type="term" value="F:oxidoreductase activity, acting on the CH-CH group of donors, NAD or NADP as acceptor"/>
    <property type="evidence" value="ECO:0007669"/>
    <property type="project" value="InterPro"/>
</dbReference>
<organism evidence="5 6">
    <name type="scientific">Salinimonas iocasae</name>
    <dbReference type="NCBI Taxonomy" id="2572577"/>
    <lineage>
        <taxon>Bacteria</taxon>
        <taxon>Pseudomonadati</taxon>
        <taxon>Pseudomonadota</taxon>
        <taxon>Gammaproteobacteria</taxon>
        <taxon>Alteromonadales</taxon>
        <taxon>Alteromonadaceae</taxon>
        <taxon>Alteromonas/Salinimonas group</taxon>
        <taxon>Salinimonas</taxon>
    </lineage>
</organism>
<dbReference type="PANTHER" id="PTHR43491:SF1">
    <property type="entry name" value="UDP-N-ACETYL-D-MANNOSAMINE DEHYDROGENASE"/>
    <property type="match status" value="1"/>
</dbReference>
<dbReference type="Pfam" id="PF03721">
    <property type="entry name" value="UDPG_MGDP_dh_N"/>
    <property type="match status" value="1"/>
</dbReference>
<gene>
    <name evidence="5" type="primary">wecC</name>
    <name evidence="5" type="ORF">FBQ74_02440</name>
</gene>
<dbReference type="PANTHER" id="PTHR43491">
    <property type="entry name" value="UDP-N-ACETYL-D-MANNOSAMINE DEHYDROGENASE"/>
    <property type="match status" value="1"/>
</dbReference>
<keyword evidence="6" id="KW-1185">Reference proteome</keyword>
<accession>A0A5B7YK52</accession>
<dbReference type="SUPFAM" id="SSF51735">
    <property type="entry name" value="NAD(P)-binding Rossmann-fold domains"/>
    <property type="match status" value="1"/>
</dbReference>
<dbReference type="InterPro" id="IPR014026">
    <property type="entry name" value="UDP-Glc/GDP-Man_DH_dimer"/>
</dbReference>
<dbReference type="InterPro" id="IPR008927">
    <property type="entry name" value="6-PGluconate_DH-like_C_sf"/>
</dbReference>
<evidence type="ECO:0000256" key="2">
    <source>
        <dbReference type="ARBA" id="ARBA00023027"/>
    </source>
</evidence>
<dbReference type="GO" id="GO:0051287">
    <property type="term" value="F:NAD binding"/>
    <property type="evidence" value="ECO:0007669"/>
    <property type="project" value="InterPro"/>
</dbReference>
<evidence type="ECO:0000256" key="3">
    <source>
        <dbReference type="PIRNR" id="PIRNR000124"/>
    </source>
</evidence>
<dbReference type="OrthoDB" id="9803238at2"/>
<dbReference type="InterPro" id="IPR017476">
    <property type="entry name" value="UDP-Glc/GDP-Man"/>
</dbReference>
<dbReference type="PIRSF" id="PIRSF500136">
    <property type="entry name" value="UDP_ManNAc_DH"/>
    <property type="match status" value="1"/>
</dbReference>
<evidence type="ECO:0000313" key="6">
    <source>
        <dbReference type="Proteomes" id="UP000304912"/>
    </source>
</evidence>
<keyword evidence="2" id="KW-0520">NAD</keyword>
<dbReference type="SUPFAM" id="SSF52413">
    <property type="entry name" value="UDP-glucose/GDP-mannose dehydrogenase C-terminal domain"/>
    <property type="match status" value="1"/>
</dbReference>
<comment type="similarity">
    <text evidence="3">Belongs to the UDP-glucose/GDP-mannose dehydrogenase family.</text>
</comment>
<dbReference type="KEGG" id="salk:FBQ74_02440"/>
<dbReference type="InterPro" id="IPR036291">
    <property type="entry name" value="NAD(P)-bd_dom_sf"/>
</dbReference>
<dbReference type="GO" id="GO:0000271">
    <property type="term" value="P:polysaccharide biosynthetic process"/>
    <property type="evidence" value="ECO:0007669"/>
    <property type="project" value="InterPro"/>
</dbReference>
<dbReference type="SMART" id="SM00984">
    <property type="entry name" value="UDPG_MGDP_dh_C"/>
    <property type="match status" value="1"/>
</dbReference>
<dbReference type="PIRSF" id="PIRSF000124">
    <property type="entry name" value="UDPglc_GDPman_dh"/>
    <property type="match status" value="1"/>
</dbReference>
<dbReference type="NCBIfam" id="NF008286">
    <property type="entry name" value="PRK11064.1"/>
    <property type="match status" value="1"/>
</dbReference>
<sequence>MNKTVCVVGLGYIGLPTAALLANRGFKVHGVDVDKHAVDTINEGKIHIVEPDLDTFVNSAVNSGMLTAHLEPAPADIFLVAVPTPFHHDQLNPITNSPVPNVDYVVKATQAIAPHVKPGNLVLLESTSPVGTTQMMADELEKAGVDLSQIHVAHSPERVLPGHIMRELIENDRVVGGINQASTDAAADFYRSFVQGEVLETTAKTAEMAKLTENAFRDVNIAFANELSMLSDDMDIDVYELISLANHHPRVNILQPGCGVGGHCISVDPWFIVNSANGKAKMVEQARRTNDYKSDWVIEKVKNAALQFENQHGKQPKVACMGLAFKPDIDDLRESPALRIAIALSKELNVVAVEPNVEKVQNLTLVSETEADQADILVYLVAHKQFKTHSPNEHALDFAGLFK</sequence>
<protein>
    <submittedName>
        <fullName evidence="5">UDP-N-acetyl-D-mannosamine dehydrogenase</fullName>
        <ecNumber evidence="5">1.1.1.336</ecNumber>
    </submittedName>
</protein>
<dbReference type="NCBIfam" id="TIGR03026">
    <property type="entry name" value="NDP-sugDHase"/>
    <property type="match status" value="1"/>
</dbReference>